<dbReference type="InterPro" id="IPR011051">
    <property type="entry name" value="RmlC_Cupin_sf"/>
</dbReference>
<dbReference type="EMBL" id="LBOI01000011">
    <property type="protein sequence ID" value="KKP31332.1"/>
    <property type="molecule type" value="Genomic_DNA"/>
</dbReference>
<evidence type="ECO:0000259" key="1">
    <source>
        <dbReference type="Pfam" id="PF05523"/>
    </source>
</evidence>
<feature type="domain" description="Sugar 3,4-ketoisomerase QdtA cupin" evidence="1">
    <location>
        <begin position="14"/>
        <end position="131"/>
    </location>
</feature>
<dbReference type="Proteomes" id="UP000034803">
    <property type="component" value="Unassembled WGS sequence"/>
</dbReference>
<gene>
    <name evidence="2" type="ORF">UR21_C0011G0013</name>
</gene>
<dbReference type="SUPFAM" id="SSF51182">
    <property type="entry name" value="RmlC-like cupins"/>
    <property type="match status" value="1"/>
</dbReference>
<dbReference type="CDD" id="cd20292">
    <property type="entry name" value="cupin_QdtA-like"/>
    <property type="match status" value="1"/>
</dbReference>
<name>A0A0G0BJV2_9BACT</name>
<sequence>MAKKLAKLIEAPLMTTDGSLCQLQYLNQIPFKIERVYFIYGVSEGAVRGAHTHKETVQAIFCIQGSIDIILDDSKNKETIHLDKPNVGVILEPGVWHEMSDFKKNTILLVLASKRHVESDYVRNYEDFLKSIYK</sequence>
<accession>A0A0G0BJV2</accession>
<protein>
    <recommendedName>
        <fullName evidence="1">Sugar 3,4-ketoisomerase QdtA cupin domain-containing protein</fullName>
    </recommendedName>
</protein>
<comment type="caution">
    <text evidence="2">The sequence shown here is derived from an EMBL/GenBank/DDBJ whole genome shotgun (WGS) entry which is preliminary data.</text>
</comment>
<evidence type="ECO:0000313" key="3">
    <source>
        <dbReference type="Proteomes" id="UP000034803"/>
    </source>
</evidence>
<dbReference type="AlphaFoldDB" id="A0A0G0BJV2"/>
<dbReference type="InterPro" id="IPR014710">
    <property type="entry name" value="RmlC-like_jellyroll"/>
</dbReference>
<dbReference type="Gene3D" id="2.60.120.10">
    <property type="entry name" value="Jelly Rolls"/>
    <property type="match status" value="1"/>
</dbReference>
<dbReference type="InterPro" id="IPR008894">
    <property type="entry name" value="QdtA_cupin_dom"/>
</dbReference>
<reference evidence="2 3" key="1">
    <citation type="journal article" date="2015" name="Nature">
        <title>rRNA introns, odd ribosomes, and small enigmatic genomes across a large radiation of phyla.</title>
        <authorList>
            <person name="Brown C.T."/>
            <person name="Hug L.A."/>
            <person name="Thomas B.C."/>
            <person name="Sharon I."/>
            <person name="Castelle C.J."/>
            <person name="Singh A."/>
            <person name="Wilkins M.J."/>
            <person name="Williams K.H."/>
            <person name="Banfield J.F."/>
        </authorList>
    </citation>
    <scope>NUCLEOTIDE SEQUENCE [LARGE SCALE GENOMIC DNA]</scope>
</reference>
<organism evidence="2 3">
    <name type="scientific">Candidatus Woesebacteria bacterium GW2011_GWC2_31_9</name>
    <dbReference type="NCBI Taxonomy" id="1618586"/>
    <lineage>
        <taxon>Bacteria</taxon>
        <taxon>Candidatus Woeseibacteriota</taxon>
    </lineage>
</organism>
<proteinExistence type="predicted"/>
<evidence type="ECO:0000313" key="2">
    <source>
        <dbReference type="EMBL" id="KKP31332.1"/>
    </source>
</evidence>
<dbReference type="Pfam" id="PF05523">
    <property type="entry name" value="FdtA"/>
    <property type="match status" value="1"/>
</dbReference>